<dbReference type="InterPro" id="IPR029016">
    <property type="entry name" value="GAF-like_dom_sf"/>
</dbReference>
<dbReference type="GO" id="GO:0000160">
    <property type="term" value="P:phosphorelay signal transduction system"/>
    <property type="evidence" value="ECO:0007669"/>
    <property type="project" value="InterPro"/>
</dbReference>
<dbReference type="SMART" id="SM00448">
    <property type="entry name" value="REC"/>
    <property type="match status" value="1"/>
</dbReference>
<organism evidence="8 9">
    <name type="scientific">Natronomonas salsuginis</name>
    <dbReference type="NCBI Taxonomy" id="2217661"/>
    <lineage>
        <taxon>Archaea</taxon>
        <taxon>Methanobacteriati</taxon>
        <taxon>Methanobacteriota</taxon>
        <taxon>Stenosarchaea group</taxon>
        <taxon>Halobacteria</taxon>
        <taxon>Halobacteriales</taxon>
        <taxon>Natronomonadaceae</taxon>
        <taxon>Natronomonas</taxon>
    </lineage>
</organism>
<dbReference type="InterPro" id="IPR001789">
    <property type="entry name" value="Sig_transdc_resp-reg_receiver"/>
</dbReference>
<feature type="modified residue" description="4-aspartylphosphate" evidence="5">
    <location>
        <position position="70"/>
    </location>
</feature>
<dbReference type="SMART" id="SM00091">
    <property type="entry name" value="PAS"/>
    <property type="match status" value="1"/>
</dbReference>
<dbReference type="NCBIfam" id="TIGR00229">
    <property type="entry name" value="sensory_box"/>
    <property type="match status" value="1"/>
</dbReference>
<dbReference type="PROSITE" id="PS50112">
    <property type="entry name" value="PAS"/>
    <property type="match status" value="1"/>
</dbReference>
<dbReference type="Pfam" id="PF00072">
    <property type="entry name" value="Response_reg"/>
    <property type="match status" value="1"/>
</dbReference>
<dbReference type="InterPro" id="IPR011006">
    <property type="entry name" value="CheY-like_superfamily"/>
</dbReference>
<evidence type="ECO:0000256" key="4">
    <source>
        <dbReference type="ARBA" id="ARBA00023163"/>
    </source>
</evidence>
<sequence length="673" mass="75055">MSYPKSEPTPTGPSAMPIEVLLIDDDERWSEILASDLEREANLKVTVALSANEALMTLQERSSIECVVADYVMPEIDGLQLLERVREERSELPFIFFTGQGSEDVASRAINAGISDYFTKDPTVDQTPLLVNRIIQAVEQRRLHRDLEASEERYRTITEQIWDGIVILRNDRVLFCNERFTEVTGYDAENMADRSFVRTAIHPDDRAAVNDVLQTARSGNANDDVFEARLITDTDELRECEYTIQTVPFENDTAQVVSIRDVTESKRRQRSLRRERELNRSVRTALVKARNRSDLEHRITALLSESGYELAWIGETTDDSIQLRRVAGTARYLDRVELSVGAGAPTGEPSIWTARTGDPKFVADISEMFPTTWRDLAMECGFGSTAALPLCHDGVRYGILAVYHTEPNAIDESERELLTELSETLAFAIHHAEVKKALSAPTVVEAELELTGPSHYLTDLVSESAPDVAAAELTVHGTHRHTDALTMQYITLSNVPIDRFVAAAETHPVVEKTTAIDENNPPRIQLAVTEAPPELKLTTRAAVVGTSTVRSDRAILRVELPSERALSDAVAALEDEHGDLSVRSKITSTRPESAHDWGSPVEAADLTEKQSAALQAAYLHGYYEQPRKRSATEIAESLGIAHSTYLQHLRTAQQKVFRHIYESTPERQARTAE</sequence>
<keyword evidence="5" id="KW-0597">Phosphoprotein</keyword>
<evidence type="ECO:0000313" key="9">
    <source>
        <dbReference type="Proteomes" id="UP000308037"/>
    </source>
</evidence>
<dbReference type="Pfam" id="PF13426">
    <property type="entry name" value="PAS_9"/>
    <property type="match status" value="1"/>
</dbReference>
<dbReference type="PANTHER" id="PTHR34236">
    <property type="entry name" value="DIMETHYL SULFOXIDE REDUCTASE TRANSCRIPTIONAL ACTIVATOR"/>
    <property type="match status" value="1"/>
</dbReference>
<dbReference type="CDD" id="cd00130">
    <property type="entry name" value="PAS"/>
    <property type="match status" value="1"/>
</dbReference>
<dbReference type="InterPro" id="IPR007050">
    <property type="entry name" value="HTH_bacterioopsin"/>
</dbReference>
<dbReference type="OrthoDB" id="205707at2157"/>
<dbReference type="SUPFAM" id="SSF52172">
    <property type="entry name" value="CheY-like"/>
    <property type="match status" value="1"/>
</dbReference>
<evidence type="ECO:0000256" key="5">
    <source>
        <dbReference type="PROSITE-ProRule" id="PRU00169"/>
    </source>
</evidence>
<feature type="domain" description="Response regulatory" evidence="6">
    <location>
        <begin position="19"/>
        <end position="135"/>
    </location>
</feature>
<evidence type="ECO:0000259" key="7">
    <source>
        <dbReference type="PROSITE" id="PS50112"/>
    </source>
</evidence>
<dbReference type="SUPFAM" id="SSF55785">
    <property type="entry name" value="PYP-like sensor domain (PAS domain)"/>
    <property type="match status" value="1"/>
</dbReference>
<keyword evidence="2" id="KW-0418">Kinase</keyword>
<dbReference type="Pfam" id="PF15915">
    <property type="entry name" value="BAT"/>
    <property type="match status" value="1"/>
</dbReference>
<reference evidence="8 9" key="1">
    <citation type="submission" date="2019-04" db="EMBL/GenBank/DDBJ databases">
        <title>Natronomonas sp. F20-122 a newhaloarchaeon isolated from a saline saltern of Isla Bacuta, Huelva, Spain.</title>
        <authorList>
            <person name="Duran-Viseras A."/>
            <person name="Sanchez-Porro C."/>
            <person name="Ventosa A."/>
        </authorList>
    </citation>
    <scope>NUCLEOTIDE SEQUENCE [LARGE SCALE GENOMIC DNA]</scope>
    <source>
        <strain evidence="8 9">F20-122</strain>
    </source>
</reference>
<dbReference type="EMBL" id="QKNX01000004">
    <property type="protein sequence ID" value="TKR25331.1"/>
    <property type="molecule type" value="Genomic_DNA"/>
</dbReference>
<evidence type="ECO:0000256" key="1">
    <source>
        <dbReference type="ARBA" id="ARBA00022679"/>
    </source>
</evidence>
<dbReference type="Pfam" id="PF13185">
    <property type="entry name" value="GAF_2"/>
    <property type="match status" value="1"/>
</dbReference>
<dbReference type="PROSITE" id="PS50110">
    <property type="entry name" value="RESPONSE_REGULATORY"/>
    <property type="match status" value="1"/>
</dbReference>
<dbReference type="Gene3D" id="3.30.450.20">
    <property type="entry name" value="PAS domain"/>
    <property type="match status" value="1"/>
</dbReference>
<keyword evidence="9" id="KW-1185">Reference proteome</keyword>
<dbReference type="SUPFAM" id="SSF55781">
    <property type="entry name" value="GAF domain-like"/>
    <property type="match status" value="1"/>
</dbReference>
<dbReference type="AlphaFoldDB" id="A0A4U5JAN8"/>
<feature type="domain" description="PAS" evidence="7">
    <location>
        <begin position="150"/>
        <end position="220"/>
    </location>
</feature>
<dbReference type="Gene3D" id="3.30.450.40">
    <property type="match status" value="1"/>
</dbReference>
<dbReference type="SMART" id="SM00065">
    <property type="entry name" value="GAF"/>
    <property type="match status" value="1"/>
</dbReference>
<dbReference type="Proteomes" id="UP000308037">
    <property type="component" value="Unassembled WGS sequence"/>
</dbReference>
<keyword evidence="1" id="KW-0808">Transferase</keyword>
<keyword evidence="3" id="KW-0805">Transcription regulation</keyword>
<dbReference type="InterPro" id="IPR035965">
    <property type="entry name" value="PAS-like_dom_sf"/>
</dbReference>
<evidence type="ECO:0000256" key="2">
    <source>
        <dbReference type="ARBA" id="ARBA00022777"/>
    </source>
</evidence>
<dbReference type="GO" id="GO:0016301">
    <property type="term" value="F:kinase activity"/>
    <property type="evidence" value="ECO:0007669"/>
    <property type="project" value="UniProtKB-KW"/>
</dbReference>
<dbReference type="PANTHER" id="PTHR34236:SF1">
    <property type="entry name" value="DIMETHYL SULFOXIDE REDUCTASE TRANSCRIPTIONAL ACTIVATOR"/>
    <property type="match status" value="1"/>
</dbReference>
<comment type="caution">
    <text evidence="8">The sequence shown here is derived from an EMBL/GenBank/DDBJ whole genome shotgun (WGS) entry which is preliminary data.</text>
</comment>
<gene>
    <name evidence="8" type="ORF">DM868_11235</name>
</gene>
<keyword evidence="4" id="KW-0804">Transcription</keyword>
<protein>
    <submittedName>
        <fullName evidence="8">Response regulator</fullName>
    </submittedName>
</protein>
<evidence type="ECO:0000256" key="3">
    <source>
        <dbReference type="ARBA" id="ARBA00023015"/>
    </source>
</evidence>
<dbReference type="Pfam" id="PF04967">
    <property type="entry name" value="HTH_10"/>
    <property type="match status" value="1"/>
</dbReference>
<name>A0A4U5JAN8_9EURY</name>
<accession>A0A4U5JAN8</accession>
<proteinExistence type="predicted"/>
<dbReference type="InterPro" id="IPR031803">
    <property type="entry name" value="BAT_GAF/HTH-assoc"/>
</dbReference>
<dbReference type="InterPro" id="IPR003018">
    <property type="entry name" value="GAF"/>
</dbReference>
<evidence type="ECO:0000313" key="8">
    <source>
        <dbReference type="EMBL" id="TKR25331.1"/>
    </source>
</evidence>
<evidence type="ECO:0000259" key="6">
    <source>
        <dbReference type="PROSITE" id="PS50110"/>
    </source>
</evidence>
<dbReference type="CDD" id="cd00156">
    <property type="entry name" value="REC"/>
    <property type="match status" value="1"/>
</dbReference>
<dbReference type="InterPro" id="IPR000014">
    <property type="entry name" value="PAS"/>
</dbReference>
<dbReference type="RefSeq" id="WP_137276970.1">
    <property type="nucleotide sequence ID" value="NZ_QKNX01000004.1"/>
</dbReference>
<dbReference type="Gene3D" id="3.40.50.2300">
    <property type="match status" value="1"/>
</dbReference>